<dbReference type="STRING" id="555875.SAMN04488124_3146"/>
<evidence type="ECO:0000313" key="1">
    <source>
        <dbReference type="EMBL" id="SFR65126.1"/>
    </source>
</evidence>
<dbReference type="Proteomes" id="UP000243250">
    <property type="component" value="Unassembled WGS sequence"/>
</dbReference>
<dbReference type="EMBL" id="FOYS01000005">
    <property type="protein sequence ID" value="SFR65126.1"/>
    <property type="molecule type" value="Genomic_DNA"/>
</dbReference>
<evidence type="ECO:0000313" key="2">
    <source>
        <dbReference type="Proteomes" id="UP000243250"/>
    </source>
</evidence>
<dbReference type="PANTHER" id="PTHR38009">
    <property type="entry name" value="CONSERVED HYPOTHETICAL PHAGE TAIL PROTEIN"/>
    <property type="match status" value="1"/>
</dbReference>
<sequence length="155" mass="17121">MVLGERTDPYLGYRFLVEVDGLVVGGFSEVSGLTVEMETARYEEGGVNAFVHQFPTRLTHPNLVLKRGLTDDASFWQWMQDAVATSPVPLELATLRKNVRVVLLDAAGDESLGWEFLRAYPIKWVGPEFDAARGAVAIETLELVHEGISTMSGRP</sequence>
<protein>
    <submittedName>
        <fullName evidence="1">Conserved hypothetical phage tail region protein</fullName>
    </submittedName>
</protein>
<dbReference type="PANTHER" id="PTHR38009:SF1">
    <property type="entry name" value="CONSERVED HYPOTHETICAL PHAGE TAIL PROTEIN"/>
    <property type="match status" value="1"/>
</dbReference>
<dbReference type="AlphaFoldDB" id="A0A1I6IEK6"/>
<dbReference type="GO" id="GO:0005198">
    <property type="term" value="F:structural molecule activity"/>
    <property type="evidence" value="ECO:0007669"/>
    <property type="project" value="InterPro"/>
</dbReference>
<keyword evidence="2" id="KW-1185">Reference proteome</keyword>
<organism evidence="1 2">
    <name type="scientific">Halogeometricum limi</name>
    <dbReference type="NCBI Taxonomy" id="555875"/>
    <lineage>
        <taxon>Archaea</taxon>
        <taxon>Methanobacteriati</taxon>
        <taxon>Methanobacteriota</taxon>
        <taxon>Stenosarchaea group</taxon>
        <taxon>Halobacteria</taxon>
        <taxon>Halobacteriales</taxon>
        <taxon>Haloferacaceae</taxon>
        <taxon>Halogeometricum</taxon>
    </lineage>
</organism>
<dbReference type="InterPro" id="IPR011747">
    <property type="entry name" value="CHP02241"/>
</dbReference>
<reference evidence="2" key="1">
    <citation type="submission" date="2016-10" db="EMBL/GenBank/DDBJ databases">
        <authorList>
            <person name="Varghese N."/>
            <person name="Submissions S."/>
        </authorList>
    </citation>
    <scope>NUCLEOTIDE SEQUENCE [LARGE SCALE GENOMIC DNA]</scope>
    <source>
        <strain evidence="2">CGMCC 1.8711</strain>
    </source>
</reference>
<name>A0A1I6IEK6_9EURY</name>
<dbReference type="OrthoDB" id="141786at2157"/>
<dbReference type="NCBIfam" id="TIGR02241">
    <property type="entry name" value="conserved hypothetical phage tail region protein"/>
    <property type="match status" value="1"/>
</dbReference>
<gene>
    <name evidence="1" type="ORF">SAMN04488124_3146</name>
</gene>
<proteinExistence type="predicted"/>
<dbReference type="RefSeq" id="WP_089882675.1">
    <property type="nucleotide sequence ID" value="NZ_FOYS01000005.1"/>
</dbReference>
<dbReference type="InterPro" id="IPR010667">
    <property type="entry name" value="Phage_T4_Gp19"/>
</dbReference>
<accession>A0A1I6IEK6</accession>
<dbReference type="Pfam" id="PF06841">
    <property type="entry name" value="Phage_T4_gp19"/>
    <property type="match status" value="1"/>
</dbReference>